<dbReference type="Proteomes" id="UP000196531">
    <property type="component" value="Unassembled WGS sequence"/>
</dbReference>
<dbReference type="Pfam" id="PF01476">
    <property type="entry name" value="LysM"/>
    <property type="match status" value="2"/>
</dbReference>
<protein>
    <recommendedName>
        <fullName evidence="2">LysM domain-containing protein</fullName>
    </recommendedName>
</protein>
<name>A0A1Y5F6L9_9BACT</name>
<dbReference type="AlphaFoldDB" id="A0A1Y5F6L9"/>
<evidence type="ECO:0000313" key="4">
    <source>
        <dbReference type="Proteomes" id="UP000196531"/>
    </source>
</evidence>
<keyword evidence="1" id="KW-0732">Signal</keyword>
<evidence type="ECO:0000259" key="2">
    <source>
        <dbReference type="PROSITE" id="PS51782"/>
    </source>
</evidence>
<gene>
    <name evidence="3" type="ORF">A9Q84_20475</name>
</gene>
<dbReference type="PROSITE" id="PS51257">
    <property type="entry name" value="PROKAR_LIPOPROTEIN"/>
    <property type="match status" value="1"/>
</dbReference>
<dbReference type="PANTHER" id="PTHR34700">
    <property type="entry name" value="POTASSIUM BINDING PROTEIN KBP"/>
    <property type="match status" value="1"/>
</dbReference>
<sequence length="210" mass="23220">MKLSKILILLALLTLGVSCSSKRKNVDQEATADMSQEVSAEDADFIVDSEDEDLLAEDSDDQVVEEVAASEVSESDPVIAQGSSNIDIAGGDYTVQKGDTLMWISFKLYGDYRQWQHLSSMNNGVQEKSLAIGMVLKHDSAGFDYNPQGLPHLIKTGDTLGSISGEKYGSDKRWKEIWDNNKEMIHDPNLIFAGFTLHYLPDRDIASEDI</sequence>
<organism evidence="3 4">
    <name type="scientific">Halobacteriovorax marinus</name>
    <dbReference type="NCBI Taxonomy" id="97084"/>
    <lineage>
        <taxon>Bacteria</taxon>
        <taxon>Pseudomonadati</taxon>
        <taxon>Bdellovibrionota</taxon>
        <taxon>Bacteriovoracia</taxon>
        <taxon>Bacteriovoracales</taxon>
        <taxon>Halobacteriovoraceae</taxon>
        <taxon>Halobacteriovorax</taxon>
    </lineage>
</organism>
<dbReference type="InterPro" id="IPR018392">
    <property type="entry name" value="LysM"/>
</dbReference>
<reference evidence="4" key="1">
    <citation type="journal article" date="2017" name="Proc. Natl. Acad. Sci. U.S.A.">
        <title>Simulation of Deepwater Horizon oil plume reveals substrate specialization within a complex community of hydrocarbon-degraders.</title>
        <authorList>
            <person name="Hu P."/>
            <person name="Dubinsky E.A."/>
            <person name="Probst A.J."/>
            <person name="Wang J."/>
            <person name="Sieber C.M.K."/>
            <person name="Tom L.M."/>
            <person name="Gardinali P."/>
            <person name="Banfield J.F."/>
            <person name="Atlas R.M."/>
            <person name="Andersen G.L."/>
        </authorList>
    </citation>
    <scope>NUCLEOTIDE SEQUENCE [LARGE SCALE GENOMIC DNA]</scope>
</reference>
<dbReference type="PROSITE" id="PS51782">
    <property type="entry name" value="LYSM"/>
    <property type="match status" value="1"/>
</dbReference>
<feature type="signal peptide" evidence="1">
    <location>
        <begin position="1"/>
        <end position="23"/>
    </location>
</feature>
<dbReference type="InterPro" id="IPR052196">
    <property type="entry name" value="Bact_Kbp"/>
</dbReference>
<dbReference type="PANTHER" id="PTHR34700:SF4">
    <property type="entry name" value="PHAGE-LIKE ELEMENT PBSX PROTEIN XKDP"/>
    <property type="match status" value="1"/>
</dbReference>
<evidence type="ECO:0000256" key="1">
    <source>
        <dbReference type="SAM" id="SignalP"/>
    </source>
</evidence>
<feature type="chain" id="PRO_5012486623" description="LysM domain-containing protein" evidence="1">
    <location>
        <begin position="24"/>
        <end position="210"/>
    </location>
</feature>
<accession>A0A1Y5F6L9</accession>
<dbReference type="InterPro" id="IPR036779">
    <property type="entry name" value="LysM_dom_sf"/>
</dbReference>
<dbReference type="EMBL" id="MAAO01000016">
    <property type="protein sequence ID" value="OUR92890.1"/>
    <property type="molecule type" value="Genomic_DNA"/>
</dbReference>
<dbReference type="CDD" id="cd00118">
    <property type="entry name" value="LysM"/>
    <property type="match status" value="1"/>
</dbReference>
<dbReference type="Gene3D" id="3.10.350.10">
    <property type="entry name" value="LysM domain"/>
    <property type="match status" value="2"/>
</dbReference>
<feature type="domain" description="LysM" evidence="2">
    <location>
        <begin position="150"/>
        <end position="199"/>
    </location>
</feature>
<comment type="caution">
    <text evidence="3">The sequence shown here is derived from an EMBL/GenBank/DDBJ whole genome shotgun (WGS) entry which is preliminary data.</text>
</comment>
<dbReference type="SMART" id="SM00257">
    <property type="entry name" value="LysM"/>
    <property type="match status" value="2"/>
</dbReference>
<evidence type="ECO:0000313" key="3">
    <source>
        <dbReference type="EMBL" id="OUR92890.1"/>
    </source>
</evidence>
<proteinExistence type="predicted"/>